<evidence type="ECO:0000256" key="2">
    <source>
        <dbReference type="ARBA" id="ARBA00022603"/>
    </source>
</evidence>
<dbReference type="PRINTS" id="PR00105">
    <property type="entry name" value="C5METTRFRASE"/>
</dbReference>
<gene>
    <name evidence="8" type="ORF">QTG54_012421</name>
</gene>
<dbReference type="GO" id="GO:0044027">
    <property type="term" value="P:negative regulation of gene expression via chromosomal CpG island methylation"/>
    <property type="evidence" value="ECO:0007669"/>
    <property type="project" value="TreeGrafter"/>
</dbReference>
<comment type="similarity">
    <text evidence="5 6">Belongs to the class I-like SAM-binding methyltransferase superfamily. C5-methyltransferase family.</text>
</comment>
<feature type="compositionally biased region" description="Polar residues" evidence="7">
    <location>
        <begin position="47"/>
        <end position="66"/>
    </location>
</feature>
<reference evidence="8" key="1">
    <citation type="submission" date="2023-06" db="EMBL/GenBank/DDBJ databases">
        <title>Survivors Of The Sea: Transcriptome response of Skeletonema marinoi to long-term dormancy.</title>
        <authorList>
            <person name="Pinder M.I.M."/>
            <person name="Kourtchenko O."/>
            <person name="Robertson E.K."/>
            <person name="Larsson T."/>
            <person name="Maumus F."/>
            <person name="Osuna-Cruz C.M."/>
            <person name="Vancaester E."/>
            <person name="Stenow R."/>
            <person name="Vandepoele K."/>
            <person name="Ploug H."/>
            <person name="Bruchert V."/>
            <person name="Godhe A."/>
            <person name="Topel M."/>
        </authorList>
    </citation>
    <scope>NUCLEOTIDE SEQUENCE</scope>
    <source>
        <strain evidence="8">R05AC</strain>
    </source>
</reference>
<dbReference type="PANTHER" id="PTHR10629">
    <property type="entry name" value="CYTOSINE-SPECIFIC METHYLTRANSFERASE"/>
    <property type="match status" value="1"/>
</dbReference>
<feature type="active site" evidence="5">
    <location>
        <position position="609"/>
    </location>
</feature>
<dbReference type="AlphaFoldDB" id="A0AAD9D7F5"/>
<evidence type="ECO:0000256" key="4">
    <source>
        <dbReference type="ARBA" id="ARBA00022691"/>
    </source>
</evidence>
<feature type="compositionally biased region" description="Basic and acidic residues" evidence="7">
    <location>
        <begin position="244"/>
        <end position="254"/>
    </location>
</feature>
<proteinExistence type="inferred from homology"/>
<evidence type="ECO:0000313" key="9">
    <source>
        <dbReference type="Proteomes" id="UP001224775"/>
    </source>
</evidence>
<feature type="compositionally biased region" description="Polar residues" evidence="7">
    <location>
        <begin position="1"/>
        <end position="10"/>
    </location>
</feature>
<dbReference type="PROSITE" id="PS51679">
    <property type="entry name" value="SAM_MT_C5"/>
    <property type="match status" value="1"/>
</dbReference>
<feature type="compositionally biased region" description="Low complexity" evidence="7">
    <location>
        <begin position="198"/>
        <end position="211"/>
    </location>
</feature>
<organism evidence="8 9">
    <name type="scientific">Skeletonema marinoi</name>
    <dbReference type="NCBI Taxonomy" id="267567"/>
    <lineage>
        <taxon>Eukaryota</taxon>
        <taxon>Sar</taxon>
        <taxon>Stramenopiles</taxon>
        <taxon>Ochrophyta</taxon>
        <taxon>Bacillariophyta</taxon>
        <taxon>Coscinodiscophyceae</taxon>
        <taxon>Thalassiosirophycidae</taxon>
        <taxon>Thalassiosirales</taxon>
        <taxon>Skeletonemataceae</taxon>
        <taxon>Skeletonema</taxon>
        <taxon>Skeletonema marinoi-dohrnii complex</taxon>
    </lineage>
</organism>
<feature type="compositionally biased region" description="Basic residues" evidence="7">
    <location>
        <begin position="224"/>
        <end position="235"/>
    </location>
</feature>
<dbReference type="GO" id="GO:0005634">
    <property type="term" value="C:nucleus"/>
    <property type="evidence" value="ECO:0007669"/>
    <property type="project" value="TreeGrafter"/>
</dbReference>
<feature type="compositionally biased region" description="Low complexity" evidence="7">
    <location>
        <begin position="173"/>
        <end position="184"/>
    </location>
</feature>
<feature type="compositionally biased region" description="Basic and acidic residues" evidence="7">
    <location>
        <begin position="212"/>
        <end position="222"/>
    </location>
</feature>
<evidence type="ECO:0000313" key="8">
    <source>
        <dbReference type="EMBL" id="KAK1736976.1"/>
    </source>
</evidence>
<name>A0AAD9D7F5_9STRA</name>
<dbReference type="EMBL" id="JATAAI010000027">
    <property type="protein sequence ID" value="KAK1736976.1"/>
    <property type="molecule type" value="Genomic_DNA"/>
</dbReference>
<dbReference type="NCBIfam" id="TIGR00675">
    <property type="entry name" value="dcm"/>
    <property type="match status" value="1"/>
</dbReference>
<feature type="compositionally biased region" description="Basic residues" evidence="7">
    <location>
        <begin position="19"/>
        <end position="35"/>
    </location>
</feature>
<evidence type="ECO:0000256" key="1">
    <source>
        <dbReference type="ARBA" id="ARBA00011975"/>
    </source>
</evidence>
<feature type="compositionally biased region" description="Polar residues" evidence="7">
    <location>
        <begin position="96"/>
        <end position="114"/>
    </location>
</feature>
<evidence type="ECO:0000256" key="3">
    <source>
        <dbReference type="ARBA" id="ARBA00022679"/>
    </source>
</evidence>
<protein>
    <recommendedName>
        <fullName evidence="1">DNA (cytosine-5-)-methyltransferase</fullName>
        <ecNumber evidence="1">2.1.1.37</ecNumber>
    </recommendedName>
</protein>
<keyword evidence="2 5" id="KW-0489">Methyltransferase</keyword>
<dbReference type="PANTHER" id="PTHR10629:SF52">
    <property type="entry name" value="DNA (CYTOSINE-5)-METHYLTRANSFERASE 1"/>
    <property type="match status" value="1"/>
</dbReference>
<accession>A0AAD9D7F5</accession>
<evidence type="ECO:0000256" key="6">
    <source>
        <dbReference type="RuleBase" id="RU000416"/>
    </source>
</evidence>
<feature type="region of interest" description="Disordered" evidence="7">
    <location>
        <begin position="136"/>
        <end position="363"/>
    </location>
</feature>
<dbReference type="GO" id="GO:0003677">
    <property type="term" value="F:DNA binding"/>
    <property type="evidence" value="ECO:0007669"/>
    <property type="project" value="TreeGrafter"/>
</dbReference>
<feature type="region of interest" description="Disordered" evidence="7">
    <location>
        <begin position="1"/>
        <end position="114"/>
    </location>
</feature>
<dbReference type="EC" id="2.1.1.37" evidence="1"/>
<keyword evidence="3 5" id="KW-0808">Transferase</keyword>
<feature type="compositionally biased region" description="Polar residues" evidence="7">
    <location>
        <begin position="271"/>
        <end position="292"/>
    </location>
</feature>
<dbReference type="SUPFAM" id="SSF53335">
    <property type="entry name" value="S-adenosyl-L-methionine-dependent methyltransferases"/>
    <property type="match status" value="1"/>
</dbReference>
<evidence type="ECO:0000256" key="5">
    <source>
        <dbReference type="PROSITE-ProRule" id="PRU01016"/>
    </source>
</evidence>
<feature type="compositionally biased region" description="Polar residues" evidence="7">
    <location>
        <begin position="318"/>
        <end position="330"/>
    </location>
</feature>
<keyword evidence="4 5" id="KW-0949">S-adenosyl-L-methionine</keyword>
<dbReference type="Pfam" id="PF00145">
    <property type="entry name" value="DNA_methylase"/>
    <property type="match status" value="1"/>
</dbReference>
<dbReference type="InterPro" id="IPR029063">
    <property type="entry name" value="SAM-dependent_MTases_sf"/>
</dbReference>
<keyword evidence="9" id="KW-1185">Reference proteome</keyword>
<dbReference type="Proteomes" id="UP001224775">
    <property type="component" value="Unassembled WGS sequence"/>
</dbReference>
<feature type="compositionally biased region" description="Polar residues" evidence="7">
    <location>
        <begin position="149"/>
        <end position="166"/>
    </location>
</feature>
<dbReference type="InterPro" id="IPR050390">
    <property type="entry name" value="C5-Methyltransferase"/>
</dbReference>
<feature type="compositionally biased region" description="Low complexity" evidence="7">
    <location>
        <begin position="139"/>
        <end position="148"/>
    </location>
</feature>
<feature type="compositionally biased region" description="Basic and acidic residues" evidence="7">
    <location>
        <begin position="339"/>
        <end position="351"/>
    </location>
</feature>
<feature type="compositionally biased region" description="Low complexity" evidence="7">
    <location>
        <begin position="257"/>
        <end position="268"/>
    </location>
</feature>
<comment type="caution">
    <text evidence="8">The sequence shown here is derived from an EMBL/GenBank/DDBJ whole genome shotgun (WGS) entry which is preliminary data.</text>
</comment>
<dbReference type="GO" id="GO:0032259">
    <property type="term" value="P:methylation"/>
    <property type="evidence" value="ECO:0007669"/>
    <property type="project" value="UniProtKB-KW"/>
</dbReference>
<evidence type="ECO:0000256" key="7">
    <source>
        <dbReference type="SAM" id="MobiDB-lite"/>
    </source>
</evidence>
<dbReference type="Gene3D" id="3.90.120.10">
    <property type="entry name" value="DNA Methylase, subunit A, domain 2"/>
    <property type="match status" value="1"/>
</dbReference>
<dbReference type="GO" id="GO:0003886">
    <property type="term" value="F:DNA (cytosine-5-)-methyltransferase activity"/>
    <property type="evidence" value="ECO:0007669"/>
    <property type="project" value="UniProtKB-EC"/>
</dbReference>
<dbReference type="Gene3D" id="3.40.50.150">
    <property type="entry name" value="Vaccinia Virus protein VP39"/>
    <property type="match status" value="1"/>
</dbReference>
<dbReference type="InterPro" id="IPR001525">
    <property type="entry name" value="C5_MeTfrase"/>
</dbReference>
<sequence>MNENQPSNKSRMPPVASSKRSRKLSASARKQKKKQAERVSNFARFISGQNNNKSENQQQRLPPSHSSRPKDPQQESIGNNNKNEDVISFFDKAVNNVPTNQQNALENETTSSSGAVFTQDMADINLDAIIQHHYDNAKESSSSEGCSSRLTQETMSSTAEDSNSASLPVAAQSNTINNVNNNSSQAGRTQQPLSRMGSLDSVKSKSSPSLSEHQKARSEANRLRALRLRQQKKMNQKSPTSIEVAKKPQQRESIRQASAESGTGSAAANPSHESVTSNSSDKAQITSQTPSHYAQHPLEAMKRNENSEEAEMASARMDSSQESMEPSTAPQVEGLSFYYDKEQEEQKESSSNRRKSGITLTQQGFVERNVTKKRKIERETFPTEIHFPERHRGISGVMFKKGDVWYSDRPEFDGWAFLIEHIDFQNKAHVIKAHAFLRLEKTFIGQQEAVKLEHTGWVLVKKHDDLPANGCIKLKDLSVRMSQDIPFHMHLDNRHLALRYEEVGDIVSYYNKKGKPLSTSPNNQLQQPRVCDCFAGGGGMSAGIREAGFFSEKSYKVDMDAPACETLRANFPESTVFQTDIRDLNDNYRRNRINLLASLVDYLHMSPPCQGFSRVNTSGGCKDIQNNNCTLECIETVRLLQPSHLTMENVPGILDDKPTRAERTKKSYLQEFIGGLLSQEYQVRICKRLNAQSYGDPQDRERVIVFGCKKGFALPSPPSPTHGKEAHLKDVVTVRDALRDLECIEPTKDGKVWLNDGSLARGHYSKDSTRVENHEPDVELQPDLPAKTVRKQNRIVHYNRKRNATILERARLMSFPDNYVFEGSQGVQSDQIGNAIPVCLATAIANAVKESFILGLHEPSS</sequence>